<feature type="compositionally biased region" description="Basic residues" evidence="1">
    <location>
        <begin position="345"/>
        <end position="358"/>
    </location>
</feature>
<dbReference type="InterPro" id="IPR013922">
    <property type="entry name" value="Cyclin_PHO80-like"/>
</dbReference>
<feature type="compositionally biased region" description="Polar residues" evidence="1">
    <location>
        <begin position="244"/>
        <end position="254"/>
    </location>
</feature>
<name>A0A078ACT2_STYLE</name>
<dbReference type="Gene3D" id="1.10.472.10">
    <property type="entry name" value="Cyclin-like"/>
    <property type="match status" value="1"/>
</dbReference>
<dbReference type="EMBL" id="CCKQ01008235">
    <property type="protein sequence ID" value="CDW79676.1"/>
    <property type="molecule type" value="Genomic_DNA"/>
</dbReference>
<organism evidence="2 3">
    <name type="scientific">Stylonychia lemnae</name>
    <name type="common">Ciliate</name>
    <dbReference type="NCBI Taxonomy" id="5949"/>
    <lineage>
        <taxon>Eukaryota</taxon>
        <taxon>Sar</taxon>
        <taxon>Alveolata</taxon>
        <taxon>Ciliophora</taxon>
        <taxon>Intramacronucleata</taxon>
        <taxon>Spirotrichea</taxon>
        <taxon>Stichotrichia</taxon>
        <taxon>Sporadotrichida</taxon>
        <taxon>Oxytrichidae</taxon>
        <taxon>Stylonychinae</taxon>
        <taxon>Stylonychia</taxon>
    </lineage>
</organism>
<reference evidence="2 3" key="1">
    <citation type="submission" date="2014-06" db="EMBL/GenBank/DDBJ databases">
        <authorList>
            <person name="Swart Estienne"/>
        </authorList>
    </citation>
    <scope>NUCLEOTIDE SEQUENCE [LARGE SCALE GENOMIC DNA]</scope>
    <source>
        <strain evidence="2 3">130c</strain>
    </source>
</reference>
<proteinExistence type="predicted"/>
<gene>
    <name evidence="2" type="primary">Contig13101.g13967</name>
    <name evidence="2" type="ORF">STYLEM_8667</name>
</gene>
<dbReference type="Proteomes" id="UP000039865">
    <property type="component" value="Unassembled WGS sequence"/>
</dbReference>
<evidence type="ECO:0000313" key="3">
    <source>
        <dbReference type="Proteomes" id="UP000039865"/>
    </source>
</evidence>
<feature type="region of interest" description="Disordered" evidence="1">
    <location>
        <begin position="235"/>
        <end position="254"/>
    </location>
</feature>
<dbReference type="Pfam" id="PF08613">
    <property type="entry name" value="Cyclin"/>
    <property type="match status" value="1"/>
</dbReference>
<sequence>MSAISAQNSPLPAQTMSSSSRHQKRHMKIKIPRNQAKVVSDEEMQALQVEAASKLFYSQIVHNMQTQQQISTESRRVPHKGNHTCLNVFEGELIYSDIQVYKFISLFMTCFEVGIEVVVASLIYIDRLLTQNQDLFITDSKAKSILHTAMTLASKFYLDRYEKNTIFYAVGGLSKKQMRNMQDLYLDLVSFNLYISEEEYTSYLSKLKSMIAFKFYQTGQIVVLEKNLRKRVSGVNTHNDKIQNEGSTEKSNNLVVPAHSFKKQMTTSSLFGNRSDSSSNLSAKSTNPSSVDGDNKSDNEAIPVLSTLAISSQKNSKSFKTQRTTTLQEFQKASDLSKPQEKPKSQLKARLTQKKKRSDHNDRTLTKNRSQCKQPHIFVNQNQLDFVRLVIIEVFLYGPQNNTLQTQHMHLKQPVESYSKLSNKQQQIMQKSKKHD</sequence>
<dbReference type="AlphaFoldDB" id="A0A078ACT2"/>
<feature type="region of interest" description="Disordered" evidence="1">
    <location>
        <begin position="1"/>
        <end position="26"/>
    </location>
</feature>
<protein>
    <submittedName>
        <fullName evidence="2">Cyclin2 related protein</fullName>
    </submittedName>
</protein>
<evidence type="ECO:0000256" key="1">
    <source>
        <dbReference type="SAM" id="MobiDB-lite"/>
    </source>
</evidence>
<dbReference type="InterPro" id="IPR036915">
    <property type="entry name" value="Cyclin-like_sf"/>
</dbReference>
<dbReference type="SUPFAM" id="SSF47954">
    <property type="entry name" value="Cyclin-like"/>
    <property type="match status" value="1"/>
</dbReference>
<evidence type="ECO:0000313" key="2">
    <source>
        <dbReference type="EMBL" id="CDW79676.1"/>
    </source>
</evidence>
<dbReference type="PANTHER" id="PTHR15615:SF108">
    <property type="entry name" value="PROTEIN CNPPD1"/>
    <property type="match status" value="1"/>
</dbReference>
<feature type="region of interest" description="Disordered" evidence="1">
    <location>
        <begin position="266"/>
        <end position="298"/>
    </location>
</feature>
<feature type="compositionally biased region" description="Polar residues" evidence="1">
    <location>
        <begin position="1"/>
        <end position="20"/>
    </location>
</feature>
<feature type="compositionally biased region" description="Polar residues" evidence="1">
    <location>
        <begin position="266"/>
        <end position="292"/>
    </location>
</feature>
<dbReference type="OrthoDB" id="294974at2759"/>
<accession>A0A078ACT2</accession>
<keyword evidence="3" id="KW-1185">Reference proteome</keyword>
<dbReference type="PANTHER" id="PTHR15615">
    <property type="match status" value="1"/>
</dbReference>
<dbReference type="InParanoid" id="A0A078ACT2"/>
<feature type="region of interest" description="Disordered" evidence="1">
    <location>
        <begin position="330"/>
        <end position="369"/>
    </location>
</feature>
<dbReference type="GO" id="GO:0019901">
    <property type="term" value="F:protein kinase binding"/>
    <property type="evidence" value="ECO:0007669"/>
    <property type="project" value="InterPro"/>
</dbReference>